<dbReference type="GO" id="GO:0043565">
    <property type="term" value="F:sequence-specific DNA binding"/>
    <property type="evidence" value="ECO:0007669"/>
    <property type="project" value="TreeGrafter"/>
</dbReference>
<comment type="similarity">
    <text evidence="1">Belongs to the N(4)/N(6)-methyltransferase family.</text>
</comment>
<keyword evidence="4" id="KW-0808">Transferase</keyword>
<organism evidence="7 8">
    <name type="scientific">Mesorhizobium loti R88b</name>
    <dbReference type="NCBI Taxonomy" id="935548"/>
    <lineage>
        <taxon>Bacteria</taxon>
        <taxon>Pseudomonadati</taxon>
        <taxon>Pseudomonadota</taxon>
        <taxon>Alphaproteobacteria</taxon>
        <taxon>Hyphomicrobiales</taxon>
        <taxon>Phyllobacteriaceae</taxon>
        <taxon>Mesorhizobium</taxon>
    </lineage>
</organism>
<keyword evidence="3 7" id="KW-0489">Methyltransferase</keyword>
<dbReference type="InterPro" id="IPR029063">
    <property type="entry name" value="SAM-dependent_MTases_sf"/>
</dbReference>
<dbReference type="GeneID" id="66686349"/>
<dbReference type="Pfam" id="PF02086">
    <property type="entry name" value="MethyltransfD12"/>
    <property type="match status" value="1"/>
</dbReference>
<evidence type="ECO:0000256" key="6">
    <source>
        <dbReference type="ARBA" id="ARBA00047942"/>
    </source>
</evidence>
<dbReference type="GO" id="GO:0009307">
    <property type="term" value="P:DNA restriction-modification system"/>
    <property type="evidence" value="ECO:0007669"/>
    <property type="project" value="InterPro"/>
</dbReference>
<evidence type="ECO:0000256" key="4">
    <source>
        <dbReference type="ARBA" id="ARBA00022679"/>
    </source>
</evidence>
<dbReference type="SUPFAM" id="SSF53335">
    <property type="entry name" value="S-adenosyl-L-methionine-dependent methyltransferases"/>
    <property type="match status" value="1"/>
</dbReference>
<dbReference type="InterPro" id="IPR023095">
    <property type="entry name" value="Ade_MeTrfase_dom_2"/>
</dbReference>
<evidence type="ECO:0000256" key="3">
    <source>
        <dbReference type="ARBA" id="ARBA00022603"/>
    </source>
</evidence>
<dbReference type="GO" id="GO:0009007">
    <property type="term" value="F:site-specific DNA-methyltransferase (adenine-specific) activity"/>
    <property type="evidence" value="ECO:0007669"/>
    <property type="project" value="UniProtKB-EC"/>
</dbReference>
<evidence type="ECO:0000256" key="1">
    <source>
        <dbReference type="ARBA" id="ARBA00006594"/>
    </source>
</evidence>
<dbReference type="PANTHER" id="PTHR30481:SF2">
    <property type="entry name" value="SITE-SPECIFIC DNA-METHYLTRANSFERASE (ADENINE-SPECIFIC)"/>
    <property type="match status" value="1"/>
</dbReference>
<dbReference type="REBASE" id="394581">
    <property type="entry name" value="M.MloR88ORF33860P"/>
</dbReference>
<dbReference type="EC" id="2.1.1.72" evidence="2"/>
<evidence type="ECO:0000256" key="5">
    <source>
        <dbReference type="ARBA" id="ARBA00022691"/>
    </source>
</evidence>
<dbReference type="EMBL" id="CP033367">
    <property type="protein sequence ID" value="QKD05811.1"/>
    <property type="molecule type" value="Genomic_DNA"/>
</dbReference>
<dbReference type="GO" id="GO:0006298">
    <property type="term" value="P:mismatch repair"/>
    <property type="evidence" value="ECO:0007669"/>
    <property type="project" value="TreeGrafter"/>
</dbReference>
<dbReference type="Gene3D" id="3.40.50.150">
    <property type="entry name" value="Vaccinia Virus protein VP39"/>
    <property type="match status" value="1"/>
</dbReference>
<dbReference type="PIRSF" id="PIRSF000398">
    <property type="entry name" value="M_m6A_EcoRV"/>
    <property type="match status" value="1"/>
</dbReference>
<sequence length="294" mass="33875">MPLATSPLRYPGGKAPLTGLVSQIIRLNKLQYGHYAEPYAGGCGLALGLLYGGYVSDIHINDIDRGIWAFWNVVLNQTDDFIDLMNRTPVTLDEWRRRREMQRNQRGLSPLEIAFTTFFLNRTNRSGIIKNAGVIGGLGQVGDYKIDCRFTKSELERRIRRVQRYRDHIHLHRKDALDFLKHVERNLPERTFLCIDPPYFKKGSTLYTSFYDPEDHAAVATKILGLDRPWIITYDRCDEISALYKTRRQYEISLNYSAQVKRVGSELLVVSKGLKVPDELRDAQVHKPQYRSAA</sequence>
<dbReference type="AlphaFoldDB" id="A0A6M7X2X5"/>
<dbReference type="GO" id="GO:0032259">
    <property type="term" value="P:methylation"/>
    <property type="evidence" value="ECO:0007669"/>
    <property type="project" value="UniProtKB-KW"/>
</dbReference>
<evidence type="ECO:0000313" key="7">
    <source>
        <dbReference type="EMBL" id="QKD05811.1"/>
    </source>
</evidence>
<dbReference type="InterPro" id="IPR012263">
    <property type="entry name" value="M_m6A_EcoRV"/>
</dbReference>
<protein>
    <recommendedName>
        <fullName evidence="2">site-specific DNA-methyltransferase (adenine-specific)</fullName>
        <ecNumber evidence="2">2.1.1.72</ecNumber>
    </recommendedName>
</protein>
<dbReference type="PANTHER" id="PTHR30481">
    <property type="entry name" value="DNA ADENINE METHYLASE"/>
    <property type="match status" value="1"/>
</dbReference>
<name>A0A6M7X2X5_RHILI</name>
<dbReference type="RefSeq" id="WP_027033204.1">
    <property type="nucleotide sequence ID" value="NZ_CP033367.1"/>
</dbReference>
<proteinExistence type="inferred from homology"/>
<evidence type="ECO:0000256" key="2">
    <source>
        <dbReference type="ARBA" id="ARBA00011900"/>
    </source>
</evidence>
<dbReference type="InterPro" id="IPR012327">
    <property type="entry name" value="MeTrfase_D12"/>
</dbReference>
<dbReference type="GO" id="GO:1904047">
    <property type="term" value="F:S-adenosyl-L-methionine binding"/>
    <property type="evidence" value="ECO:0007669"/>
    <property type="project" value="TreeGrafter"/>
</dbReference>
<dbReference type="Gene3D" id="1.10.1020.10">
    <property type="entry name" value="Adenine-specific Methyltransferase, Domain 2"/>
    <property type="match status" value="1"/>
</dbReference>
<evidence type="ECO:0000313" key="8">
    <source>
        <dbReference type="Proteomes" id="UP000503017"/>
    </source>
</evidence>
<dbReference type="Proteomes" id="UP000503017">
    <property type="component" value="Chromosome"/>
</dbReference>
<accession>A0A6M7X2X5</accession>
<gene>
    <name evidence="7" type="ORF">EB235_33860</name>
</gene>
<comment type="catalytic activity">
    <reaction evidence="6">
        <text>a 2'-deoxyadenosine in DNA + S-adenosyl-L-methionine = an N(6)-methyl-2'-deoxyadenosine in DNA + S-adenosyl-L-homocysteine + H(+)</text>
        <dbReference type="Rhea" id="RHEA:15197"/>
        <dbReference type="Rhea" id="RHEA-COMP:12418"/>
        <dbReference type="Rhea" id="RHEA-COMP:12419"/>
        <dbReference type="ChEBI" id="CHEBI:15378"/>
        <dbReference type="ChEBI" id="CHEBI:57856"/>
        <dbReference type="ChEBI" id="CHEBI:59789"/>
        <dbReference type="ChEBI" id="CHEBI:90615"/>
        <dbReference type="ChEBI" id="CHEBI:90616"/>
        <dbReference type="EC" id="2.1.1.72"/>
    </reaction>
</comment>
<keyword evidence="5" id="KW-0949">S-adenosyl-L-methionine</keyword>
<reference evidence="7 8" key="1">
    <citation type="submission" date="2018-10" db="EMBL/GenBank/DDBJ databases">
        <authorList>
            <person name="Perry B.J."/>
            <person name="Sullivan J.T."/>
            <person name="Murphy R.J.T."/>
            <person name="Ramsay J.P."/>
            <person name="Ronson C.W."/>
        </authorList>
    </citation>
    <scope>NUCLEOTIDE SEQUENCE [LARGE SCALE GENOMIC DNA]</scope>
    <source>
        <strain evidence="7 8">R88b</strain>
    </source>
</reference>